<sequence>MLTITGVHCNTCLDIDLVLRPNFAKGWCDFDWHRVVQSLPTASNKEIIAQIICDSPDTTRLAEEPITLEILNHWCLFKDNCVRIAKCFLSGKGEPDDPLLREKEDEIIDTFTYEHIWLETALYEAFWRLINTKGDKILKILKQNWKNAFFQSNVELMQELIREELDESFYAIVHSKFYQYNPKLDKELQILNSQTNLLDKNNRRRENLISQLYPHTKYALWNERLCLVLNTLAEKGDVFVDTHLEIIKDIKRGLAKLSVKTHCNPSYKHHKFPLHTWQDGHIKSNKLVALPTHLLFSDFDTPTAIETSSSDVSS</sequence>
<protein>
    <submittedName>
        <fullName evidence="1">Uncharacterized protein</fullName>
    </submittedName>
</protein>
<proteinExistence type="predicted"/>
<accession>A0ABR8GYS8</accession>
<comment type="caution">
    <text evidence="1">The sequence shown here is derived from an EMBL/GenBank/DDBJ whole genome shotgun (WGS) entry which is preliminary data.</text>
</comment>
<evidence type="ECO:0000313" key="1">
    <source>
        <dbReference type="EMBL" id="MBD2608399.1"/>
    </source>
</evidence>
<reference evidence="1 2" key="1">
    <citation type="journal article" date="2020" name="ISME J.">
        <title>Comparative genomics reveals insights into cyanobacterial evolution and habitat adaptation.</title>
        <authorList>
            <person name="Chen M.Y."/>
            <person name="Teng W.K."/>
            <person name="Zhao L."/>
            <person name="Hu C.X."/>
            <person name="Zhou Y.K."/>
            <person name="Han B.P."/>
            <person name="Song L.R."/>
            <person name="Shu W.S."/>
        </authorList>
    </citation>
    <scope>NUCLEOTIDE SEQUENCE [LARGE SCALE GENOMIC DNA]</scope>
    <source>
        <strain evidence="1 2">FACHB-248</strain>
    </source>
</reference>
<dbReference type="EMBL" id="JACJTA010000092">
    <property type="protein sequence ID" value="MBD2608399.1"/>
    <property type="molecule type" value="Genomic_DNA"/>
</dbReference>
<dbReference type="Proteomes" id="UP000660380">
    <property type="component" value="Unassembled WGS sequence"/>
</dbReference>
<name>A0ABR8GYS8_9CYAN</name>
<organism evidence="1 2">
    <name type="scientific">Scytonema hofmannii FACHB-248</name>
    <dbReference type="NCBI Taxonomy" id="1842502"/>
    <lineage>
        <taxon>Bacteria</taxon>
        <taxon>Bacillati</taxon>
        <taxon>Cyanobacteriota</taxon>
        <taxon>Cyanophyceae</taxon>
        <taxon>Nostocales</taxon>
        <taxon>Scytonemataceae</taxon>
        <taxon>Scytonema</taxon>
    </lineage>
</organism>
<dbReference type="RefSeq" id="WP_029630672.1">
    <property type="nucleotide sequence ID" value="NZ_JACJTA010000092.1"/>
</dbReference>
<evidence type="ECO:0000313" key="2">
    <source>
        <dbReference type="Proteomes" id="UP000660380"/>
    </source>
</evidence>
<gene>
    <name evidence="1" type="ORF">H6G81_28745</name>
</gene>
<keyword evidence="2" id="KW-1185">Reference proteome</keyword>